<dbReference type="InterPro" id="IPR035892">
    <property type="entry name" value="C2_domain_sf"/>
</dbReference>
<evidence type="ECO:0000313" key="2">
    <source>
        <dbReference type="EMBL" id="MBY18918.1"/>
    </source>
</evidence>
<dbReference type="EMBL" id="GGMR01006299">
    <property type="protein sequence ID" value="MBY18918.1"/>
    <property type="molecule type" value="Transcribed_RNA"/>
</dbReference>
<evidence type="ECO:0000256" key="1">
    <source>
        <dbReference type="SAM" id="Coils"/>
    </source>
</evidence>
<dbReference type="AlphaFoldDB" id="A0A2S2NP52"/>
<protein>
    <recommendedName>
        <fullName evidence="3">Centrosomal protein</fullName>
    </recommendedName>
</protein>
<evidence type="ECO:0008006" key="3">
    <source>
        <dbReference type="Google" id="ProtNLM"/>
    </source>
</evidence>
<proteinExistence type="predicted"/>
<gene>
    <name evidence="2" type="ORF">g.46184</name>
</gene>
<reference evidence="2" key="1">
    <citation type="submission" date="2018-04" db="EMBL/GenBank/DDBJ databases">
        <title>Transcriptome of Schizaphis graminum biotype I.</title>
        <authorList>
            <person name="Scully E.D."/>
            <person name="Geib S.M."/>
            <person name="Palmer N.A."/>
            <person name="Koch K."/>
            <person name="Bradshaw J."/>
            <person name="Heng-Moss T."/>
            <person name="Sarath G."/>
        </authorList>
    </citation>
    <scope>NUCLEOTIDE SEQUENCE</scope>
</reference>
<keyword evidence="1" id="KW-0175">Coiled coil</keyword>
<accession>A0A2S2NP52</accession>
<name>A0A2S2NP52_SCHGA</name>
<dbReference type="Gene3D" id="2.60.40.150">
    <property type="entry name" value="C2 domain"/>
    <property type="match status" value="1"/>
</dbReference>
<organism evidence="2">
    <name type="scientific">Schizaphis graminum</name>
    <name type="common">Green bug aphid</name>
    <dbReference type="NCBI Taxonomy" id="13262"/>
    <lineage>
        <taxon>Eukaryota</taxon>
        <taxon>Metazoa</taxon>
        <taxon>Ecdysozoa</taxon>
        <taxon>Arthropoda</taxon>
        <taxon>Hexapoda</taxon>
        <taxon>Insecta</taxon>
        <taxon>Pterygota</taxon>
        <taxon>Neoptera</taxon>
        <taxon>Paraneoptera</taxon>
        <taxon>Hemiptera</taxon>
        <taxon>Sternorrhyncha</taxon>
        <taxon>Aphidomorpha</taxon>
        <taxon>Aphidoidea</taxon>
        <taxon>Aphididae</taxon>
        <taxon>Aphidini</taxon>
        <taxon>Schizaphis</taxon>
    </lineage>
</organism>
<sequence>MANQLQGLESMNKKIILQINSAYGFGLVKGSIVIYATLMNQKLQTAKIPVNQNELKIASHIVWHTDNDTLKELKMYNASIRIECFHIPIDKLSSNKKLGYLLLKIKGAQTINPTSNDRIENISYKLIGSKNCSYELNLSLRIEDLNDKTIERSPEKIKNSSLINNKNKIIENCLKKINDNKHFEEDIEMDLPKSDVNMLEKINISPEKYEQQYECNFNVQQNFIEELEDWKDKQMILFNEKMKIKEEQLLKEFNNKWSNDRKRIEDELTYAMSKCKALATDLDKMSDKLKERDAIVTAKELKLACQKDSLDKTYFGLIQNVQSSNAQLINELNNKVFEMETKLYESEKMNILLRKENEELKYKNNSGLHVQELEKTISNLENKLEEANNSCMFFKERWIASVRKINQICTKYHGTKTDDHLLNNRQNIQNILTNQVVERQHDEEKLRTLLNDIGKLRQDMANTNY</sequence>
<feature type="coiled-coil region" evidence="1">
    <location>
        <begin position="363"/>
        <end position="397"/>
    </location>
</feature>